<keyword evidence="2 6" id="KW-0378">Hydrolase</keyword>
<dbReference type="InterPro" id="IPR008264">
    <property type="entry name" value="Beta_glucanase"/>
</dbReference>
<protein>
    <submittedName>
        <fullName evidence="6">Glycoside hydrolase family 16 protein</fullName>
    </submittedName>
</protein>
<feature type="region of interest" description="Disordered" evidence="4">
    <location>
        <begin position="241"/>
        <end position="270"/>
    </location>
</feature>
<dbReference type="GO" id="GO:0016787">
    <property type="term" value="F:hydrolase activity"/>
    <property type="evidence" value="ECO:0007669"/>
    <property type="project" value="UniProtKB-KW"/>
</dbReference>
<dbReference type="InterPro" id="IPR000757">
    <property type="entry name" value="Beta-glucanase-like"/>
</dbReference>
<keyword evidence="3" id="KW-0326">Glycosidase</keyword>
<name>A0ABY5RN82_9HYPH</name>
<dbReference type="InterPro" id="IPR013320">
    <property type="entry name" value="ConA-like_dom_sf"/>
</dbReference>
<dbReference type="SUPFAM" id="SSF49899">
    <property type="entry name" value="Concanavalin A-like lectins/glucanases"/>
    <property type="match status" value="1"/>
</dbReference>
<dbReference type="InterPro" id="IPR050546">
    <property type="entry name" value="Glycosyl_Hydrlase_16"/>
</dbReference>
<evidence type="ECO:0000256" key="1">
    <source>
        <dbReference type="ARBA" id="ARBA00006865"/>
    </source>
</evidence>
<organism evidence="6 7">
    <name type="scientific">Microvirga terrae</name>
    <dbReference type="NCBI Taxonomy" id="2740529"/>
    <lineage>
        <taxon>Bacteria</taxon>
        <taxon>Pseudomonadati</taxon>
        <taxon>Pseudomonadota</taxon>
        <taxon>Alphaproteobacteria</taxon>
        <taxon>Hyphomicrobiales</taxon>
        <taxon>Methylobacteriaceae</taxon>
        <taxon>Microvirga</taxon>
    </lineage>
</organism>
<dbReference type="CDD" id="cd08023">
    <property type="entry name" value="GH16_laminarinase_like"/>
    <property type="match status" value="1"/>
</dbReference>
<gene>
    <name evidence="6" type="ORF">HPT29_018155</name>
</gene>
<evidence type="ECO:0000256" key="4">
    <source>
        <dbReference type="SAM" id="MobiDB-lite"/>
    </source>
</evidence>
<dbReference type="Proteomes" id="UP001017257">
    <property type="component" value="Chromosome"/>
</dbReference>
<dbReference type="RefSeq" id="WP_173947168.1">
    <property type="nucleotide sequence ID" value="NZ_CP102845.1"/>
</dbReference>
<evidence type="ECO:0000313" key="7">
    <source>
        <dbReference type="Proteomes" id="UP001017257"/>
    </source>
</evidence>
<sequence length="270" mass="29534">MFQDDFNASSLDITKWKTSDLWGNQTLAANGEKQCYLPTSLEQSDGTLKIVAAKGNVLASQCKSAVRNLEYSSGMITSSGCNKWEKGVGCQDLSSFSQAYGYFEVRAKVPKGKGLWSAFWLLPIDGSWPPEIDIMEVLGSSTTQAVQTYHFNDTSGKRAKAGTSYSGSDFSTGFHSYGVDWQPGKLIWYVDGKETYRFSSPSVSAKPMYLLLNLAIGGHWPGDPDAATPFPSTMEVDYVKVYRRTKDGTPDDTPPHSTSPLKSTPSDGPR</sequence>
<evidence type="ECO:0000256" key="3">
    <source>
        <dbReference type="ARBA" id="ARBA00023295"/>
    </source>
</evidence>
<reference evidence="6" key="1">
    <citation type="submission" date="2022-08" db="EMBL/GenBank/DDBJ databases">
        <title>Microvirga terrae sp. nov., isolated from soil.</title>
        <authorList>
            <person name="Kim K.H."/>
            <person name="Seo Y.L."/>
            <person name="Kim J.M."/>
            <person name="Lee J.K."/>
            <person name="Han D.M."/>
            <person name="Jeon C.O."/>
        </authorList>
    </citation>
    <scope>NUCLEOTIDE SEQUENCE</scope>
    <source>
        <strain evidence="6">R24</strain>
    </source>
</reference>
<accession>A0ABY5RN82</accession>
<evidence type="ECO:0000256" key="2">
    <source>
        <dbReference type="ARBA" id="ARBA00022801"/>
    </source>
</evidence>
<evidence type="ECO:0000313" key="6">
    <source>
        <dbReference type="EMBL" id="UVF18413.1"/>
    </source>
</evidence>
<dbReference type="PRINTS" id="PR00737">
    <property type="entry name" value="GLHYDRLASE16"/>
</dbReference>
<comment type="similarity">
    <text evidence="1">Belongs to the glycosyl hydrolase 16 family.</text>
</comment>
<dbReference type="EMBL" id="CP102845">
    <property type="protein sequence ID" value="UVF18413.1"/>
    <property type="molecule type" value="Genomic_DNA"/>
</dbReference>
<dbReference type="Pfam" id="PF00722">
    <property type="entry name" value="Glyco_hydro_16"/>
    <property type="match status" value="1"/>
</dbReference>
<dbReference type="PANTHER" id="PTHR10963">
    <property type="entry name" value="GLYCOSYL HYDROLASE-RELATED"/>
    <property type="match status" value="1"/>
</dbReference>
<evidence type="ECO:0000259" key="5">
    <source>
        <dbReference type="PROSITE" id="PS51762"/>
    </source>
</evidence>
<keyword evidence="7" id="KW-1185">Reference proteome</keyword>
<proteinExistence type="inferred from homology"/>
<dbReference type="PROSITE" id="PS51762">
    <property type="entry name" value="GH16_2"/>
    <property type="match status" value="1"/>
</dbReference>
<feature type="domain" description="GH16" evidence="5">
    <location>
        <begin position="1"/>
        <end position="247"/>
    </location>
</feature>
<feature type="compositionally biased region" description="Polar residues" evidence="4">
    <location>
        <begin position="261"/>
        <end position="270"/>
    </location>
</feature>
<dbReference type="PANTHER" id="PTHR10963:SF55">
    <property type="entry name" value="GLYCOSIDE HYDROLASE FAMILY 16 PROTEIN"/>
    <property type="match status" value="1"/>
</dbReference>
<dbReference type="Gene3D" id="2.60.120.200">
    <property type="match status" value="1"/>
</dbReference>